<dbReference type="PANTHER" id="PTHR34216:SF3">
    <property type="entry name" value="POLY-BETA-1,6-N-ACETYL-D-GLUCOSAMINE N-DEACETYLASE"/>
    <property type="match status" value="1"/>
</dbReference>
<evidence type="ECO:0000256" key="2">
    <source>
        <dbReference type="ARBA" id="ARBA00022729"/>
    </source>
</evidence>
<accession>A0A841KWP1</accession>
<evidence type="ECO:0000256" key="1">
    <source>
        <dbReference type="ARBA" id="ARBA00004613"/>
    </source>
</evidence>
<dbReference type="GO" id="GO:0005975">
    <property type="term" value="P:carbohydrate metabolic process"/>
    <property type="evidence" value="ECO:0007669"/>
    <property type="project" value="InterPro"/>
</dbReference>
<evidence type="ECO:0000259" key="4">
    <source>
        <dbReference type="PROSITE" id="PS51677"/>
    </source>
</evidence>
<keyword evidence="2" id="KW-0732">Signal</keyword>
<keyword evidence="3" id="KW-1133">Transmembrane helix</keyword>
<feature type="domain" description="NodB homology" evidence="4">
    <location>
        <begin position="60"/>
        <end position="271"/>
    </location>
</feature>
<dbReference type="CDD" id="cd10970">
    <property type="entry name" value="CE4_DAC_u1_6s"/>
    <property type="match status" value="1"/>
</dbReference>
<evidence type="ECO:0000313" key="5">
    <source>
        <dbReference type="EMBL" id="MBB6217861.1"/>
    </source>
</evidence>
<dbReference type="Proteomes" id="UP000579281">
    <property type="component" value="Unassembled WGS sequence"/>
</dbReference>
<keyword evidence="6" id="KW-1185">Reference proteome</keyword>
<dbReference type="Gene3D" id="3.20.20.370">
    <property type="entry name" value="Glycoside hydrolase/deacetylase"/>
    <property type="match status" value="1"/>
</dbReference>
<comment type="subcellular location">
    <subcellularLocation>
        <location evidence="1">Secreted</location>
    </subcellularLocation>
</comment>
<dbReference type="InterPro" id="IPR002509">
    <property type="entry name" value="NODB_dom"/>
</dbReference>
<gene>
    <name evidence="5" type="ORF">HNQ80_003997</name>
</gene>
<comment type="caution">
    <text evidence="5">The sequence shown here is derived from an EMBL/GenBank/DDBJ whole genome shotgun (WGS) entry which is preliminary data.</text>
</comment>
<dbReference type="PROSITE" id="PS51677">
    <property type="entry name" value="NODB"/>
    <property type="match status" value="1"/>
</dbReference>
<dbReference type="AlphaFoldDB" id="A0A841KWP1"/>
<dbReference type="InterPro" id="IPR011330">
    <property type="entry name" value="Glyco_hydro/deAcase_b/a-brl"/>
</dbReference>
<dbReference type="PANTHER" id="PTHR34216">
    <property type="match status" value="1"/>
</dbReference>
<dbReference type="GO" id="GO:0016810">
    <property type="term" value="F:hydrolase activity, acting on carbon-nitrogen (but not peptide) bonds"/>
    <property type="evidence" value="ECO:0007669"/>
    <property type="project" value="InterPro"/>
</dbReference>
<protein>
    <submittedName>
        <fullName evidence="5">Peptidoglycan/xylan/chitin deacetylase (PgdA/CDA1 family)</fullName>
    </submittedName>
</protein>
<reference evidence="5 6" key="1">
    <citation type="submission" date="2020-08" db="EMBL/GenBank/DDBJ databases">
        <title>Genomic Encyclopedia of Type Strains, Phase IV (KMG-IV): sequencing the most valuable type-strain genomes for metagenomic binning, comparative biology and taxonomic classification.</title>
        <authorList>
            <person name="Goeker M."/>
        </authorList>
    </citation>
    <scope>NUCLEOTIDE SEQUENCE [LARGE SCALE GENOMIC DNA]</scope>
    <source>
        <strain evidence="5 6">DSM 103526</strain>
    </source>
</reference>
<dbReference type="EMBL" id="JACHEN010000029">
    <property type="protein sequence ID" value="MBB6217861.1"/>
    <property type="molecule type" value="Genomic_DNA"/>
</dbReference>
<dbReference type="RefSeq" id="WP_184312368.1">
    <property type="nucleotide sequence ID" value="NZ_JACHEN010000029.1"/>
</dbReference>
<keyword evidence="3" id="KW-0812">Transmembrane</keyword>
<keyword evidence="3" id="KW-0472">Membrane</keyword>
<feature type="transmembrane region" description="Helical" evidence="3">
    <location>
        <begin position="7"/>
        <end position="28"/>
    </location>
</feature>
<dbReference type="InterPro" id="IPR051398">
    <property type="entry name" value="Polysacch_Deacetylase"/>
</dbReference>
<dbReference type="SUPFAM" id="SSF88713">
    <property type="entry name" value="Glycoside hydrolase/deacetylase"/>
    <property type="match status" value="1"/>
</dbReference>
<dbReference type="Pfam" id="PF01522">
    <property type="entry name" value="Polysacc_deac_1"/>
    <property type="match status" value="1"/>
</dbReference>
<evidence type="ECO:0000256" key="3">
    <source>
        <dbReference type="SAM" id="Phobius"/>
    </source>
</evidence>
<name>A0A841KWP1_9FIRM</name>
<organism evidence="5 6">
    <name type="scientific">Anaerosolibacter carboniphilus</name>
    <dbReference type="NCBI Taxonomy" id="1417629"/>
    <lineage>
        <taxon>Bacteria</taxon>
        <taxon>Bacillati</taxon>
        <taxon>Bacillota</taxon>
        <taxon>Clostridia</taxon>
        <taxon>Peptostreptococcales</taxon>
        <taxon>Thermotaleaceae</taxon>
        <taxon>Anaerosolibacter</taxon>
    </lineage>
</organism>
<dbReference type="GO" id="GO:0005576">
    <property type="term" value="C:extracellular region"/>
    <property type="evidence" value="ECO:0007669"/>
    <property type="project" value="UniProtKB-SubCell"/>
</dbReference>
<evidence type="ECO:0000313" key="6">
    <source>
        <dbReference type="Proteomes" id="UP000579281"/>
    </source>
</evidence>
<proteinExistence type="predicted"/>
<sequence length="271" mass="31231">MSRLLKLTTAYILYFTIIIVFVFSVLHFNNKLPNKNNNLSKDTRLSDTENLIIPSNINDKYIILTFDDGWSSQYEAFKMIKPIKGTLYICSSFIGQENRLTLDNLTEMYNNGWDISNHTVHHANLTKVSLEKAYDEIYGCSAWIKGHGFTRDNAYKHFAYPEGGYDESILKILKDQDFLTARTTNPGNDTTNPLQLGRTSLHGMTKKNIRDNILSDRKLIILSFHRIIPDDSTDIKDIDLKESYFKEVMSAIHESGRQVITISEWYKLNGQ</sequence>